<evidence type="ECO:0000259" key="5">
    <source>
        <dbReference type="Pfam" id="PF21587"/>
    </source>
</evidence>
<dbReference type="Pfam" id="PF21587">
    <property type="entry name" value="AP5B1_N"/>
    <property type="match status" value="1"/>
</dbReference>
<dbReference type="GO" id="GO:0015031">
    <property type="term" value="P:protein transport"/>
    <property type="evidence" value="ECO:0007669"/>
    <property type="project" value="UniProtKB-KW"/>
</dbReference>
<dbReference type="CTD" id="91056"/>
<dbReference type="KEGG" id="csem:103386607"/>
<reference evidence="9" key="2">
    <citation type="submission" date="2025-08" db="UniProtKB">
        <authorList>
            <consortium name="Ensembl"/>
        </authorList>
    </citation>
    <scope>IDENTIFICATION</scope>
</reference>
<dbReference type="GO" id="GO:0016197">
    <property type="term" value="P:endosomal transport"/>
    <property type="evidence" value="ECO:0007669"/>
    <property type="project" value="InterPro"/>
</dbReference>
<accession>A0A3P8WJ72</accession>
<protein>
    <recommendedName>
        <fullName evidence="1">AP-5 complex subunit beta-1</fullName>
    </recommendedName>
    <alternativeName>
        <fullName evidence="4">Adaptor-related protein complex 5 beta subunit</fullName>
    </alternativeName>
</protein>
<dbReference type="GO" id="GO:0005765">
    <property type="term" value="C:lysosomal membrane"/>
    <property type="evidence" value="ECO:0007669"/>
    <property type="project" value="TreeGrafter"/>
</dbReference>
<dbReference type="Proteomes" id="UP000265120">
    <property type="component" value="Chromosome 11"/>
</dbReference>
<dbReference type="Pfam" id="PF21588">
    <property type="entry name" value="AP5B1_middle"/>
    <property type="match status" value="1"/>
</dbReference>
<evidence type="ECO:0000259" key="8">
    <source>
        <dbReference type="Pfam" id="PF21590"/>
    </source>
</evidence>
<dbReference type="OrthoDB" id="646197at2759"/>
<organism evidence="9 10">
    <name type="scientific">Cynoglossus semilaevis</name>
    <name type="common">Tongue sole</name>
    <dbReference type="NCBI Taxonomy" id="244447"/>
    <lineage>
        <taxon>Eukaryota</taxon>
        <taxon>Metazoa</taxon>
        <taxon>Chordata</taxon>
        <taxon>Craniata</taxon>
        <taxon>Vertebrata</taxon>
        <taxon>Euteleostomi</taxon>
        <taxon>Actinopterygii</taxon>
        <taxon>Neopterygii</taxon>
        <taxon>Teleostei</taxon>
        <taxon>Neoteleostei</taxon>
        <taxon>Acanthomorphata</taxon>
        <taxon>Carangaria</taxon>
        <taxon>Pleuronectiformes</taxon>
        <taxon>Pleuronectoidei</taxon>
        <taxon>Cynoglossidae</taxon>
        <taxon>Cynoglossinae</taxon>
        <taxon>Cynoglossus</taxon>
    </lineage>
</organism>
<dbReference type="PANTHER" id="PTHR34033">
    <property type="entry name" value="AP-5 COMPLEX SUBUNIT BETA-1"/>
    <property type="match status" value="1"/>
</dbReference>
<evidence type="ECO:0000256" key="2">
    <source>
        <dbReference type="ARBA" id="ARBA00022448"/>
    </source>
</evidence>
<dbReference type="GeneTree" id="ENSGT00530000064721"/>
<feature type="domain" description="AP5B1 C-terminal" evidence="8">
    <location>
        <begin position="841"/>
        <end position="938"/>
    </location>
</feature>
<dbReference type="InterPro" id="IPR048980">
    <property type="entry name" value="AP5B1_barrel"/>
</dbReference>
<dbReference type="Pfam" id="PF21589">
    <property type="entry name" value="AP5B1_barrel"/>
    <property type="match status" value="1"/>
</dbReference>
<keyword evidence="10" id="KW-1185">Reference proteome</keyword>
<keyword evidence="2" id="KW-0813">Transport</keyword>
<reference evidence="9 10" key="1">
    <citation type="journal article" date="2014" name="Nat. Genet.">
        <title>Whole-genome sequence of a flatfish provides insights into ZW sex chromosome evolution and adaptation to a benthic lifestyle.</title>
        <authorList>
            <person name="Chen S."/>
            <person name="Zhang G."/>
            <person name="Shao C."/>
            <person name="Huang Q."/>
            <person name="Liu G."/>
            <person name="Zhang P."/>
            <person name="Song W."/>
            <person name="An N."/>
            <person name="Chalopin D."/>
            <person name="Volff J.N."/>
            <person name="Hong Y."/>
            <person name="Li Q."/>
            <person name="Sha Z."/>
            <person name="Zhou H."/>
            <person name="Xie M."/>
            <person name="Yu Q."/>
            <person name="Liu Y."/>
            <person name="Xiang H."/>
            <person name="Wang N."/>
            <person name="Wu K."/>
            <person name="Yang C."/>
            <person name="Zhou Q."/>
            <person name="Liao X."/>
            <person name="Yang L."/>
            <person name="Hu Q."/>
            <person name="Zhang J."/>
            <person name="Meng L."/>
            <person name="Jin L."/>
            <person name="Tian Y."/>
            <person name="Lian J."/>
            <person name="Yang J."/>
            <person name="Miao G."/>
            <person name="Liu S."/>
            <person name="Liang Z."/>
            <person name="Yan F."/>
            <person name="Li Y."/>
            <person name="Sun B."/>
            <person name="Zhang H."/>
            <person name="Zhang J."/>
            <person name="Zhu Y."/>
            <person name="Du M."/>
            <person name="Zhao Y."/>
            <person name="Schartl M."/>
            <person name="Tang Q."/>
            <person name="Wang J."/>
        </authorList>
    </citation>
    <scope>NUCLEOTIDE SEQUENCE</scope>
</reference>
<feature type="domain" description="AP5B1 middle" evidence="6">
    <location>
        <begin position="254"/>
        <end position="638"/>
    </location>
</feature>
<feature type="domain" description="AP-5 complex subunit beta-1 beta-barrel" evidence="7">
    <location>
        <begin position="747"/>
        <end position="817"/>
    </location>
</feature>
<dbReference type="AlphaFoldDB" id="A0A3P8WJ72"/>
<dbReference type="InterPro" id="IPR038741">
    <property type="entry name" value="AP5B1"/>
</dbReference>
<evidence type="ECO:0000259" key="6">
    <source>
        <dbReference type="Pfam" id="PF21588"/>
    </source>
</evidence>
<dbReference type="Pfam" id="PF21590">
    <property type="entry name" value="AP5B1_C"/>
    <property type="match status" value="1"/>
</dbReference>
<sequence length="947" mass="106638">MAVNWAERVSAFSCRPSHFLSGTNAEAFLAELLRELRDDRASDSVKVLMLFPLCEHPSLLCPSDSIGEETALELMSVFLQCPSKSLQLRCHLLLAITSVIVCTSCVSSHTPVSVDFIDLLLQLSQNNSDVFCESSPQSIRSIACDSLRELEACCPGLLFQHIELLGGLRQQETTLLHQAYAGLYVLVLRNAVYQLTQETEAGAEHLKALLGANASITWEADRFSCLANKRDLSVLSCLIRGPMGFVPTLKTGPDCKELRSVLSSLLEESYLLTPLCQAAMLHRLTEVVAMVPGVHPAIFRAQILRLLGTSQVCLLHTTLLMKYVFTDSLFSAEDEAFMLKRLVVLAQHPLLSTSEKLFYMDCMLHFPENRPISCNDGDEALPVLLTPQLASVLLPTVLNESFTMLARFNMMSLVYLDEVEGGEEGDGKGLAYLNEHLNSLLSIVRSCASRDVVVAFFRAAFLYLMYFCHIRGYSCSLIEKLCELYLHHTKLAPHLITLINHIQNMFPESDWAEDLLKALQRAITQSLLDKLTLQDLHFHLKMLARIAQEAKIPQGSTLKFLADIITSTFSTLCTSDWCLGNSILEVCHRLLLHPSLETMLVPLADVLQHLACCYGDTDIQDHACLYYALLTTLSREKLGGVFTRGKTEEGQQVKTRTLSTLVAESEGLTKMLTVQQSHEAVFSLNKVRTEIQETKADAESHVHSTLGEANATLEVYRAQFKDPDFASEIILNYQMDHINGHNPYFEQLFSIHLHCSLTDDNFEKIDDIIIPYLFRDRPSPVVKLRMKPRRPCPTTLQVTALFTTQDGLSWHTVLPDIHVDFQYIFIPLPSPQGWGRDSKCHLFEQLWNEFCLESGDSASSLFCCQVKVSLVNIVNKHLSSYLISDMSQEEEYKVLFFFPPQFHVLLRIRSDEENRVHFKIATDNWQLLHNISSFLQSITSAKEDTTE</sequence>
<evidence type="ECO:0000256" key="4">
    <source>
        <dbReference type="ARBA" id="ARBA00032431"/>
    </source>
</evidence>
<dbReference type="GO" id="GO:0030119">
    <property type="term" value="C:AP-type membrane coat adaptor complex"/>
    <property type="evidence" value="ECO:0007669"/>
    <property type="project" value="TreeGrafter"/>
</dbReference>
<dbReference type="OMA" id="SHHLEPF"/>
<keyword evidence="3" id="KW-0653">Protein transport</keyword>
<proteinExistence type="predicted"/>
<dbReference type="STRING" id="244447.ENSCSEP00000026527"/>
<dbReference type="InterPro" id="IPR048978">
    <property type="entry name" value="AP5B1_N"/>
</dbReference>
<name>A0A3P8WJ72_CYNSE</name>
<evidence type="ECO:0000313" key="10">
    <source>
        <dbReference type="Proteomes" id="UP000265120"/>
    </source>
</evidence>
<dbReference type="GeneID" id="103386607"/>
<dbReference type="PANTHER" id="PTHR34033:SF1">
    <property type="entry name" value="AP-5 COMPLEX SUBUNIT BETA-1"/>
    <property type="match status" value="1"/>
</dbReference>
<evidence type="ECO:0000313" key="9">
    <source>
        <dbReference type="Ensembl" id="ENSCSEP00000026527.1"/>
    </source>
</evidence>
<reference evidence="9" key="3">
    <citation type="submission" date="2025-09" db="UniProtKB">
        <authorList>
            <consortium name="Ensembl"/>
        </authorList>
    </citation>
    <scope>IDENTIFICATION</scope>
</reference>
<dbReference type="InterPro" id="IPR048981">
    <property type="entry name" value="AP5B1_C"/>
</dbReference>
<dbReference type="InParanoid" id="A0A3P8WJ72"/>
<feature type="domain" description="AP-5 complex subunit beta-1 N-terminal" evidence="5">
    <location>
        <begin position="30"/>
        <end position="100"/>
    </location>
</feature>
<dbReference type="RefSeq" id="XP_008319182.1">
    <property type="nucleotide sequence ID" value="XM_008320960.3"/>
</dbReference>
<evidence type="ECO:0000256" key="1">
    <source>
        <dbReference type="ARBA" id="ARBA00018167"/>
    </source>
</evidence>
<dbReference type="Ensembl" id="ENSCSET00000026880.1">
    <property type="protein sequence ID" value="ENSCSEP00000026527.1"/>
    <property type="gene ID" value="ENSCSEG00000016947.1"/>
</dbReference>
<evidence type="ECO:0000256" key="3">
    <source>
        <dbReference type="ARBA" id="ARBA00022927"/>
    </source>
</evidence>
<dbReference type="InterPro" id="IPR048979">
    <property type="entry name" value="AP5B1_middle"/>
</dbReference>
<evidence type="ECO:0000259" key="7">
    <source>
        <dbReference type="Pfam" id="PF21589"/>
    </source>
</evidence>